<reference evidence="3 4" key="1">
    <citation type="submission" date="2019-08" db="EMBL/GenBank/DDBJ databases">
        <title>Draft genome sequences of two oriental melons (Cucumis melo L. var makuwa).</title>
        <authorList>
            <person name="Kwon S.-Y."/>
        </authorList>
    </citation>
    <scope>NUCLEOTIDE SEQUENCE [LARGE SCALE GENOMIC DNA]</scope>
    <source>
        <strain evidence="4">cv. Chang Bougi</strain>
        <strain evidence="3">cv. SW 3</strain>
        <tissue evidence="1">Leaf</tissue>
    </source>
</reference>
<protein>
    <submittedName>
        <fullName evidence="1">Uncharacterized protein</fullName>
    </submittedName>
</protein>
<evidence type="ECO:0000313" key="4">
    <source>
        <dbReference type="Proteomes" id="UP000321947"/>
    </source>
</evidence>
<dbReference type="AlphaFoldDB" id="A0A5A7SZT9"/>
<comment type="caution">
    <text evidence="1">The sequence shown here is derived from an EMBL/GenBank/DDBJ whole genome shotgun (WGS) entry which is preliminary data.</text>
</comment>
<dbReference type="EMBL" id="SSTD01000141">
    <property type="protein sequence ID" value="TYK31059.1"/>
    <property type="molecule type" value="Genomic_DNA"/>
</dbReference>
<evidence type="ECO:0000313" key="3">
    <source>
        <dbReference type="Proteomes" id="UP000321393"/>
    </source>
</evidence>
<evidence type="ECO:0000313" key="2">
    <source>
        <dbReference type="EMBL" id="TYK31059.1"/>
    </source>
</evidence>
<dbReference type="Proteomes" id="UP000321393">
    <property type="component" value="Unassembled WGS sequence"/>
</dbReference>
<evidence type="ECO:0000313" key="1">
    <source>
        <dbReference type="EMBL" id="KAA0035466.1"/>
    </source>
</evidence>
<name>A0A5A7SZT9_CUCMM</name>
<accession>A0A5A7SZT9</accession>
<proteinExistence type="predicted"/>
<dbReference type="EMBL" id="SSTE01019907">
    <property type="protein sequence ID" value="KAA0035466.1"/>
    <property type="molecule type" value="Genomic_DNA"/>
</dbReference>
<gene>
    <name evidence="2" type="ORF">E5676_scaffold455G003170</name>
    <name evidence="1" type="ORF">E6C27_scaffold285G001130</name>
</gene>
<sequence>MNGSELDKNYPTLPFESDKLRRTSSTTIGVSVDKVWVCKTISSISGPVLHRDSSSMIPRIMQWSCTHSLGLKSLEILTMEGYEEGPHDPTPQHVEHAPLRTHIENPYPPPHVKHPPAFALA</sequence>
<organism evidence="1 3">
    <name type="scientific">Cucumis melo var. makuwa</name>
    <name type="common">Oriental melon</name>
    <dbReference type="NCBI Taxonomy" id="1194695"/>
    <lineage>
        <taxon>Eukaryota</taxon>
        <taxon>Viridiplantae</taxon>
        <taxon>Streptophyta</taxon>
        <taxon>Embryophyta</taxon>
        <taxon>Tracheophyta</taxon>
        <taxon>Spermatophyta</taxon>
        <taxon>Magnoliopsida</taxon>
        <taxon>eudicotyledons</taxon>
        <taxon>Gunneridae</taxon>
        <taxon>Pentapetalae</taxon>
        <taxon>rosids</taxon>
        <taxon>fabids</taxon>
        <taxon>Cucurbitales</taxon>
        <taxon>Cucurbitaceae</taxon>
        <taxon>Benincaseae</taxon>
        <taxon>Cucumis</taxon>
    </lineage>
</organism>
<dbReference type="Proteomes" id="UP000321947">
    <property type="component" value="Unassembled WGS sequence"/>
</dbReference>